<dbReference type="InterPro" id="IPR003594">
    <property type="entry name" value="HATPase_dom"/>
</dbReference>
<keyword evidence="4" id="KW-0418">Kinase</keyword>
<accession>A0A9X1FP70</accession>
<evidence type="ECO:0000313" key="6">
    <source>
        <dbReference type="EMBL" id="MBW2937995.1"/>
    </source>
</evidence>
<dbReference type="PANTHER" id="PTHR43047:SF72">
    <property type="entry name" value="OSMOSENSING HISTIDINE PROTEIN KINASE SLN1"/>
    <property type="match status" value="1"/>
</dbReference>
<gene>
    <name evidence="6" type="ORF">KXJ69_07750</name>
</gene>
<evidence type="ECO:0000259" key="5">
    <source>
        <dbReference type="PROSITE" id="PS50109"/>
    </source>
</evidence>
<keyword evidence="7" id="KW-1185">Reference proteome</keyword>
<feature type="domain" description="Histidine kinase" evidence="5">
    <location>
        <begin position="104"/>
        <end position="210"/>
    </location>
</feature>
<dbReference type="GO" id="GO:0009927">
    <property type="term" value="F:histidine phosphotransfer kinase activity"/>
    <property type="evidence" value="ECO:0007669"/>
    <property type="project" value="TreeGrafter"/>
</dbReference>
<protein>
    <recommendedName>
        <fullName evidence="2">histidine kinase</fullName>
        <ecNumber evidence="2">2.7.13.3</ecNumber>
    </recommendedName>
</protein>
<dbReference type="Pfam" id="PF02518">
    <property type="entry name" value="HATPase_c"/>
    <property type="match status" value="1"/>
</dbReference>
<dbReference type="AlphaFoldDB" id="A0A9X1FP70"/>
<dbReference type="Proteomes" id="UP001138686">
    <property type="component" value="Unassembled WGS sequence"/>
</dbReference>
<dbReference type="InterPro" id="IPR005467">
    <property type="entry name" value="His_kinase_dom"/>
</dbReference>
<reference evidence="6" key="1">
    <citation type="submission" date="2021-07" db="EMBL/GenBank/DDBJ databases">
        <title>Aureisphaera sp. CAU 1614 isolated from sea sediment.</title>
        <authorList>
            <person name="Kim W."/>
        </authorList>
    </citation>
    <scope>NUCLEOTIDE SEQUENCE</scope>
    <source>
        <strain evidence="6">CAU 1614</strain>
    </source>
</reference>
<dbReference type="RefSeq" id="WP_219052436.1">
    <property type="nucleotide sequence ID" value="NZ_JAHWDP010000003.1"/>
</dbReference>
<dbReference type="GO" id="GO:0005886">
    <property type="term" value="C:plasma membrane"/>
    <property type="evidence" value="ECO:0007669"/>
    <property type="project" value="TreeGrafter"/>
</dbReference>
<evidence type="ECO:0000256" key="1">
    <source>
        <dbReference type="ARBA" id="ARBA00000085"/>
    </source>
</evidence>
<proteinExistence type="predicted"/>
<evidence type="ECO:0000256" key="4">
    <source>
        <dbReference type="ARBA" id="ARBA00022777"/>
    </source>
</evidence>
<evidence type="ECO:0000313" key="7">
    <source>
        <dbReference type="Proteomes" id="UP001138686"/>
    </source>
</evidence>
<name>A0A9X1FP70_9FLAO</name>
<organism evidence="6 7">
    <name type="scientific">Halomarinibacterium sedimenti</name>
    <dbReference type="NCBI Taxonomy" id="2857106"/>
    <lineage>
        <taxon>Bacteria</taxon>
        <taxon>Pseudomonadati</taxon>
        <taxon>Bacteroidota</taxon>
        <taxon>Flavobacteriia</taxon>
        <taxon>Flavobacteriales</taxon>
        <taxon>Flavobacteriaceae</taxon>
        <taxon>Halomarinibacterium</taxon>
    </lineage>
</organism>
<evidence type="ECO:0000256" key="3">
    <source>
        <dbReference type="ARBA" id="ARBA00022679"/>
    </source>
</evidence>
<dbReference type="EMBL" id="JAHWDP010000003">
    <property type="protein sequence ID" value="MBW2937995.1"/>
    <property type="molecule type" value="Genomic_DNA"/>
</dbReference>
<dbReference type="SMART" id="SM00387">
    <property type="entry name" value="HATPase_c"/>
    <property type="match status" value="1"/>
</dbReference>
<dbReference type="PROSITE" id="PS50109">
    <property type="entry name" value="HIS_KIN"/>
    <property type="match status" value="1"/>
</dbReference>
<dbReference type="PANTHER" id="PTHR43047">
    <property type="entry name" value="TWO-COMPONENT HISTIDINE PROTEIN KINASE"/>
    <property type="match status" value="1"/>
</dbReference>
<dbReference type="GO" id="GO:0000155">
    <property type="term" value="F:phosphorelay sensor kinase activity"/>
    <property type="evidence" value="ECO:0007669"/>
    <property type="project" value="TreeGrafter"/>
</dbReference>
<comment type="caution">
    <text evidence="6">The sequence shown here is derived from an EMBL/GenBank/DDBJ whole genome shotgun (WGS) entry which is preliminary data.</text>
</comment>
<evidence type="ECO:0000256" key="2">
    <source>
        <dbReference type="ARBA" id="ARBA00012438"/>
    </source>
</evidence>
<keyword evidence="3" id="KW-0808">Transferase</keyword>
<comment type="catalytic activity">
    <reaction evidence="1">
        <text>ATP + protein L-histidine = ADP + protein N-phospho-L-histidine.</text>
        <dbReference type="EC" id="2.7.13.3"/>
    </reaction>
</comment>
<sequence>MIIPKLPANESERLNEVKKYNLLDTLPEESLLYLNYIEESSLTLKNYIDGMLQFYKSTELLDQQKNSISVVGLFEEIKEMLILNKAEFVYPKDPTILHINKPAISQILLNLVDNAFKFNAVGAIKVQVSFFETTDYYIFTVEDNGMGIPKEKQDDVFEIFKTGGIKDLNRKEGTGIGLATVKNLVNKLGGEITLESEIGKGSIFTFTIKK</sequence>
<dbReference type="EC" id="2.7.13.3" evidence="2"/>